<evidence type="ECO:0000259" key="5">
    <source>
        <dbReference type="PROSITE" id="PS50977"/>
    </source>
</evidence>
<name>A0A1I5H0Q1_9ACTN</name>
<dbReference type="PANTHER" id="PTHR30055:SF220">
    <property type="entry name" value="TETR-FAMILY REGULATORY PROTEIN"/>
    <property type="match status" value="1"/>
</dbReference>
<dbReference type="Pfam" id="PF13305">
    <property type="entry name" value="TetR_C_33"/>
    <property type="match status" value="1"/>
</dbReference>
<dbReference type="InterPro" id="IPR036271">
    <property type="entry name" value="Tet_transcr_reg_TetR-rel_C_sf"/>
</dbReference>
<dbReference type="OrthoDB" id="3173376at2"/>
<dbReference type="InterPro" id="IPR050109">
    <property type="entry name" value="HTH-type_TetR-like_transc_reg"/>
</dbReference>
<dbReference type="AlphaFoldDB" id="A0A1I5H0Q1"/>
<dbReference type="SUPFAM" id="SSF46689">
    <property type="entry name" value="Homeodomain-like"/>
    <property type="match status" value="1"/>
</dbReference>
<dbReference type="InterPro" id="IPR025996">
    <property type="entry name" value="MT1864/Rv1816-like_C"/>
</dbReference>
<dbReference type="Gene3D" id="1.10.357.10">
    <property type="entry name" value="Tetracycline Repressor, domain 2"/>
    <property type="match status" value="1"/>
</dbReference>
<keyword evidence="7" id="KW-1185">Reference proteome</keyword>
<gene>
    <name evidence="6" type="ORF">SAMN05660359_03278</name>
</gene>
<organism evidence="6 7">
    <name type="scientific">Geodermatophilus obscurus</name>
    <dbReference type="NCBI Taxonomy" id="1861"/>
    <lineage>
        <taxon>Bacteria</taxon>
        <taxon>Bacillati</taxon>
        <taxon>Actinomycetota</taxon>
        <taxon>Actinomycetes</taxon>
        <taxon>Geodermatophilales</taxon>
        <taxon>Geodermatophilaceae</taxon>
        <taxon>Geodermatophilus</taxon>
    </lineage>
</organism>
<dbReference type="PANTHER" id="PTHR30055">
    <property type="entry name" value="HTH-TYPE TRANSCRIPTIONAL REGULATOR RUTR"/>
    <property type="match status" value="1"/>
</dbReference>
<evidence type="ECO:0000256" key="1">
    <source>
        <dbReference type="ARBA" id="ARBA00023015"/>
    </source>
</evidence>
<evidence type="ECO:0000313" key="6">
    <source>
        <dbReference type="EMBL" id="SFO41822.1"/>
    </source>
</evidence>
<sequence>MNVVADNNVGNVYRGLPSPDVTTAEQPYHHGDLRAALLERAAQRLRTGTVADLSLRALARDLGVSHAAPNRHFPDRQAFLAALAGAGWERLDAALSAADPGPGAGLRPRLLALGRAYVRFATDEPALLELMFAGKAAGGSHEGPGLSGPQAVVTDAQARGEVRPGDPGTLATALWAALHGVAALSVSGALPGADVDPLLEQTVDGLLDGLRPR</sequence>
<evidence type="ECO:0000313" key="7">
    <source>
        <dbReference type="Proteomes" id="UP000183642"/>
    </source>
</evidence>
<keyword evidence="3" id="KW-0804">Transcription</keyword>
<accession>A0A1I5H0Q1</accession>
<proteinExistence type="predicted"/>
<dbReference type="PROSITE" id="PS50977">
    <property type="entry name" value="HTH_TETR_2"/>
    <property type="match status" value="1"/>
</dbReference>
<feature type="DNA-binding region" description="H-T-H motif" evidence="4">
    <location>
        <begin position="54"/>
        <end position="73"/>
    </location>
</feature>
<dbReference type="InterPro" id="IPR009057">
    <property type="entry name" value="Homeodomain-like_sf"/>
</dbReference>
<keyword evidence="1" id="KW-0805">Transcription regulation</keyword>
<feature type="domain" description="HTH tetR-type" evidence="5">
    <location>
        <begin position="31"/>
        <end position="91"/>
    </location>
</feature>
<evidence type="ECO:0000256" key="2">
    <source>
        <dbReference type="ARBA" id="ARBA00023125"/>
    </source>
</evidence>
<dbReference type="Proteomes" id="UP000183642">
    <property type="component" value="Unassembled WGS sequence"/>
</dbReference>
<protein>
    <submittedName>
        <fullName evidence="6">Transcriptional regulator, TetR family</fullName>
    </submittedName>
</protein>
<dbReference type="EMBL" id="FOWE01000008">
    <property type="protein sequence ID" value="SFO41822.1"/>
    <property type="molecule type" value="Genomic_DNA"/>
</dbReference>
<reference evidence="7" key="1">
    <citation type="submission" date="2016-10" db="EMBL/GenBank/DDBJ databases">
        <authorList>
            <person name="Varghese N."/>
            <person name="Submissions S."/>
        </authorList>
    </citation>
    <scope>NUCLEOTIDE SEQUENCE [LARGE SCALE GENOMIC DNA]</scope>
    <source>
        <strain evidence="7">DSM 43161</strain>
    </source>
</reference>
<dbReference type="GO" id="GO:0000976">
    <property type="term" value="F:transcription cis-regulatory region binding"/>
    <property type="evidence" value="ECO:0007669"/>
    <property type="project" value="TreeGrafter"/>
</dbReference>
<keyword evidence="2 4" id="KW-0238">DNA-binding</keyword>
<evidence type="ECO:0000256" key="3">
    <source>
        <dbReference type="ARBA" id="ARBA00023163"/>
    </source>
</evidence>
<dbReference type="SUPFAM" id="SSF48498">
    <property type="entry name" value="Tetracyclin repressor-like, C-terminal domain"/>
    <property type="match status" value="1"/>
</dbReference>
<evidence type="ECO:0000256" key="4">
    <source>
        <dbReference type="PROSITE-ProRule" id="PRU00335"/>
    </source>
</evidence>
<dbReference type="InterPro" id="IPR001647">
    <property type="entry name" value="HTH_TetR"/>
</dbReference>
<dbReference type="GO" id="GO:0003700">
    <property type="term" value="F:DNA-binding transcription factor activity"/>
    <property type="evidence" value="ECO:0007669"/>
    <property type="project" value="TreeGrafter"/>
</dbReference>